<dbReference type="PROSITE" id="PS50296">
    <property type="entry name" value="SUI1"/>
    <property type="match status" value="1"/>
</dbReference>
<dbReference type="InterPro" id="IPR036877">
    <property type="entry name" value="SUI1_dom_sf"/>
</dbReference>
<feature type="domain" description="SUI1" evidence="4">
    <location>
        <begin position="91"/>
        <end position="145"/>
    </location>
</feature>
<evidence type="ECO:0000256" key="1">
    <source>
        <dbReference type="ARBA" id="ARBA00005422"/>
    </source>
</evidence>
<name>A0A165AHW5_XYLHT</name>
<dbReference type="EMBL" id="KV407463">
    <property type="protein sequence ID" value="KZF20502.1"/>
    <property type="molecule type" value="Genomic_DNA"/>
</dbReference>
<dbReference type="GO" id="GO:0003743">
    <property type="term" value="F:translation initiation factor activity"/>
    <property type="evidence" value="ECO:0007669"/>
    <property type="project" value="InterPro"/>
</dbReference>
<dbReference type="Proteomes" id="UP000076632">
    <property type="component" value="Unassembled WGS sequence"/>
</dbReference>
<dbReference type="GeneID" id="28896437"/>
<dbReference type="STRING" id="1328760.A0A165AHW5"/>
<dbReference type="RefSeq" id="XP_018186057.1">
    <property type="nucleotide sequence ID" value="XM_018331300.1"/>
</dbReference>
<reference evidence="5 6" key="1">
    <citation type="journal article" date="2016" name="Fungal Biol.">
        <title>The genome of Xylona heveae provides a window into fungal endophytism.</title>
        <authorList>
            <person name="Gazis R."/>
            <person name="Kuo A."/>
            <person name="Riley R."/>
            <person name="LaButti K."/>
            <person name="Lipzen A."/>
            <person name="Lin J."/>
            <person name="Amirebrahimi M."/>
            <person name="Hesse C.N."/>
            <person name="Spatafora J.W."/>
            <person name="Henrissat B."/>
            <person name="Hainaut M."/>
            <person name="Grigoriev I.V."/>
            <person name="Hibbett D.S."/>
        </authorList>
    </citation>
    <scope>NUCLEOTIDE SEQUENCE [LARGE SCALE GENOMIC DNA]</scope>
    <source>
        <strain evidence="5 6">TC161</strain>
    </source>
</reference>
<keyword evidence="6" id="KW-1185">Reference proteome</keyword>
<dbReference type="PANTHER" id="PTHR10388">
    <property type="entry name" value="EUKARYOTIC TRANSLATION INITIATION FACTOR SUI1"/>
    <property type="match status" value="1"/>
</dbReference>
<dbReference type="CDD" id="cd11566">
    <property type="entry name" value="eIF1_SUI1"/>
    <property type="match status" value="1"/>
</dbReference>
<feature type="region of interest" description="Disordered" evidence="3">
    <location>
        <begin position="15"/>
        <end position="63"/>
    </location>
</feature>
<keyword evidence="2" id="KW-0648">Protein biosynthesis</keyword>
<dbReference type="Pfam" id="PF01253">
    <property type="entry name" value="SUI1"/>
    <property type="match status" value="1"/>
</dbReference>
<evidence type="ECO:0000313" key="6">
    <source>
        <dbReference type="Proteomes" id="UP000076632"/>
    </source>
</evidence>
<dbReference type="InterPro" id="IPR005874">
    <property type="entry name" value="SUI1_euk"/>
</dbReference>
<evidence type="ECO:0000256" key="2">
    <source>
        <dbReference type="ARBA" id="ARBA00022917"/>
    </source>
</evidence>
<dbReference type="Gene3D" id="3.30.780.10">
    <property type="entry name" value="SUI1-like domain"/>
    <property type="match status" value="1"/>
</dbReference>
<dbReference type="InParanoid" id="A0A165AHW5"/>
<evidence type="ECO:0000256" key="3">
    <source>
        <dbReference type="SAM" id="MobiDB-lite"/>
    </source>
</evidence>
<protein>
    <submittedName>
        <fullName evidence="5">eIF1-like protein</fullName>
    </submittedName>
</protein>
<dbReference type="FunCoup" id="A0A165AHW5">
    <property type="interactions" value="733"/>
</dbReference>
<dbReference type="OrthoDB" id="10248435at2759"/>
<sequence length="160" mass="17759">MERLEFNYFVQNTFADEGATGNPQLENDSKGTSSSTPKSVKKPSEKKSAAKQESGGIEIENFKTFDPFAEEGVSGESKDSTDNYIHIRIQLQGIPSKFDPKRILKKIKKDFACNGTVIHDVTMGEVIQLQGDQRKVSQEFLCDKQNGLGLDAKTIKVHGF</sequence>
<accession>A0A165AHW5</accession>
<comment type="similarity">
    <text evidence="1">Belongs to the SUI1 family.</text>
</comment>
<dbReference type="InterPro" id="IPR001950">
    <property type="entry name" value="SUI1"/>
</dbReference>
<dbReference type="AlphaFoldDB" id="A0A165AHW5"/>
<evidence type="ECO:0000313" key="5">
    <source>
        <dbReference type="EMBL" id="KZF20502.1"/>
    </source>
</evidence>
<evidence type="ECO:0000259" key="4">
    <source>
        <dbReference type="PROSITE" id="PS50296"/>
    </source>
</evidence>
<gene>
    <name evidence="5" type="ORF">L228DRAFT_241017</name>
</gene>
<organism evidence="5 6">
    <name type="scientific">Xylona heveae (strain CBS 132557 / TC161)</name>
    <dbReference type="NCBI Taxonomy" id="1328760"/>
    <lineage>
        <taxon>Eukaryota</taxon>
        <taxon>Fungi</taxon>
        <taxon>Dikarya</taxon>
        <taxon>Ascomycota</taxon>
        <taxon>Pezizomycotina</taxon>
        <taxon>Xylonomycetes</taxon>
        <taxon>Xylonales</taxon>
        <taxon>Xylonaceae</taxon>
        <taxon>Xylona</taxon>
    </lineage>
</organism>
<dbReference type="SUPFAM" id="SSF55159">
    <property type="entry name" value="eIF1-like"/>
    <property type="match status" value="1"/>
</dbReference>
<proteinExistence type="inferred from homology"/>